<gene>
    <name evidence="2" type="ORF">Acr_26g0005070</name>
</gene>
<accession>A0A7J0H2B4</accession>
<name>A0A7J0H2B4_9ERIC</name>
<feature type="compositionally biased region" description="Basic and acidic residues" evidence="1">
    <location>
        <begin position="9"/>
        <end position="20"/>
    </location>
</feature>
<keyword evidence="3" id="KW-1185">Reference proteome</keyword>
<evidence type="ECO:0000256" key="1">
    <source>
        <dbReference type="SAM" id="MobiDB-lite"/>
    </source>
</evidence>
<dbReference type="OrthoDB" id="1752139at2759"/>
<comment type="caution">
    <text evidence="2">The sequence shown here is derived from an EMBL/GenBank/DDBJ whole genome shotgun (WGS) entry which is preliminary data.</text>
</comment>
<dbReference type="Proteomes" id="UP000585474">
    <property type="component" value="Unassembled WGS sequence"/>
</dbReference>
<feature type="region of interest" description="Disordered" evidence="1">
    <location>
        <begin position="1"/>
        <end position="120"/>
    </location>
</feature>
<evidence type="ECO:0000313" key="3">
    <source>
        <dbReference type="Proteomes" id="UP000585474"/>
    </source>
</evidence>
<proteinExistence type="predicted"/>
<sequence>MAPQSNDGFDCHETRREHPLVPRTPSKRGSKLLADAQRAAKGPSRKRSVGRADMGHGGQQSNKASRWTWRGPFEVRSTRQEDPPRGDKKGQQAKSYTVAKSRSDSKIVASGKRKESPSRTHFEVDFHETVNAKRSQDGDLLAKLLARTTLAAKNVIPKKLVTRTARPMPREQLLRHQKPFSLEIEGMDPVEKFNPPKFMLYDGKSNLRLHTSYFRQLMVLWNHSDALMCMMFSSSLADIELKWFKKLPTGTILSFHQLFKSFMT</sequence>
<feature type="compositionally biased region" description="Basic and acidic residues" evidence="1">
    <location>
        <begin position="76"/>
        <end position="90"/>
    </location>
</feature>
<evidence type="ECO:0000313" key="2">
    <source>
        <dbReference type="EMBL" id="GFZ17237.1"/>
    </source>
</evidence>
<dbReference type="EMBL" id="BJWL01000026">
    <property type="protein sequence ID" value="GFZ17237.1"/>
    <property type="molecule type" value="Genomic_DNA"/>
</dbReference>
<dbReference type="AlphaFoldDB" id="A0A7J0H2B4"/>
<reference evidence="2 3" key="1">
    <citation type="submission" date="2019-07" db="EMBL/GenBank/DDBJ databases">
        <title>De Novo Assembly of kiwifruit Actinidia rufa.</title>
        <authorList>
            <person name="Sugita-Konishi S."/>
            <person name="Sato K."/>
            <person name="Mori E."/>
            <person name="Abe Y."/>
            <person name="Kisaki G."/>
            <person name="Hamano K."/>
            <person name="Suezawa K."/>
            <person name="Otani M."/>
            <person name="Fukuda T."/>
            <person name="Manabe T."/>
            <person name="Gomi K."/>
            <person name="Tabuchi M."/>
            <person name="Akimitsu K."/>
            <person name="Kataoka I."/>
        </authorList>
    </citation>
    <scope>NUCLEOTIDE SEQUENCE [LARGE SCALE GENOMIC DNA]</scope>
    <source>
        <strain evidence="3">cv. Fuchu</strain>
    </source>
</reference>
<organism evidence="2 3">
    <name type="scientific">Actinidia rufa</name>
    <dbReference type="NCBI Taxonomy" id="165716"/>
    <lineage>
        <taxon>Eukaryota</taxon>
        <taxon>Viridiplantae</taxon>
        <taxon>Streptophyta</taxon>
        <taxon>Embryophyta</taxon>
        <taxon>Tracheophyta</taxon>
        <taxon>Spermatophyta</taxon>
        <taxon>Magnoliopsida</taxon>
        <taxon>eudicotyledons</taxon>
        <taxon>Gunneridae</taxon>
        <taxon>Pentapetalae</taxon>
        <taxon>asterids</taxon>
        <taxon>Ericales</taxon>
        <taxon>Actinidiaceae</taxon>
        <taxon>Actinidia</taxon>
    </lineage>
</organism>
<protein>
    <submittedName>
        <fullName evidence="2">Uncharacterized protein</fullName>
    </submittedName>
</protein>